<evidence type="ECO:0000313" key="1">
    <source>
        <dbReference type="EMBL" id="TDL22191.1"/>
    </source>
</evidence>
<dbReference type="EMBL" id="ML170176">
    <property type="protein sequence ID" value="TDL22191.1"/>
    <property type="molecule type" value="Genomic_DNA"/>
</dbReference>
<accession>A0A4Y7Q4F3</accession>
<dbReference type="OrthoDB" id="3071584at2759"/>
<reference evidence="1 2" key="1">
    <citation type="submission" date="2018-06" db="EMBL/GenBank/DDBJ databases">
        <title>A transcriptomic atlas of mushroom development highlights an independent origin of complex multicellularity.</title>
        <authorList>
            <consortium name="DOE Joint Genome Institute"/>
            <person name="Krizsan K."/>
            <person name="Almasi E."/>
            <person name="Merenyi Z."/>
            <person name="Sahu N."/>
            <person name="Viragh M."/>
            <person name="Koszo T."/>
            <person name="Mondo S."/>
            <person name="Kiss B."/>
            <person name="Balint B."/>
            <person name="Kues U."/>
            <person name="Barry K."/>
            <person name="Hegedus J.C."/>
            <person name="Henrissat B."/>
            <person name="Johnson J."/>
            <person name="Lipzen A."/>
            <person name="Ohm R."/>
            <person name="Nagy I."/>
            <person name="Pangilinan J."/>
            <person name="Yan J."/>
            <person name="Xiong Y."/>
            <person name="Grigoriev I.V."/>
            <person name="Hibbett D.S."/>
            <person name="Nagy L.G."/>
        </authorList>
    </citation>
    <scope>NUCLEOTIDE SEQUENCE [LARGE SCALE GENOMIC DNA]</scope>
    <source>
        <strain evidence="1 2">SZMC22713</strain>
    </source>
</reference>
<dbReference type="VEuPathDB" id="FungiDB:BD410DRAFT_898463"/>
<dbReference type="PROSITE" id="PS00018">
    <property type="entry name" value="EF_HAND_1"/>
    <property type="match status" value="1"/>
</dbReference>
<dbReference type="SUPFAM" id="SSF52047">
    <property type="entry name" value="RNI-like"/>
    <property type="match status" value="1"/>
</dbReference>
<dbReference type="InterPro" id="IPR018247">
    <property type="entry name" value="EF_Hand_1_Ca_BS"/>
</dbReference>
<keyword evidence="2" id="KW-1185">Reference proteome</keyword>
<dbReference type="AlphaFoldDB" id="A0A4Y7Q4F3"/>
<organism evidence="1 2">
    <name type="scientific">Rickenella mellea</name>
    <dbReference type="NCBI Taxonomy" id="50990"/>
    <lineage>
        <taxon>Eukaryota</taxon>
        <taxon>Fungi</taxon>
        <taxon>Dikarya</taxon>
        <taxon>Basidiomycota</taxon>
        <taxon>Agaricomycotina</taxon>
        <taxon>Agaricomycetes</taxon>
        <taxon>Hymenochaetales</taxon>
        <taxon>Rickenellaceae</taxon>
        <taxon>Rickenella</taxon>
    </lineage>
</organism>
<evidence type="ECO:0008006" key="3">
    <source>
        <dbReference type="Google" id="ProtNLM"/>
    </source>
</evidence>
<gene>
    <name evidence="1" type="ORF">BD410DRAFT_898463</name>
</gene>
<protein>
    <recommendedName>
        <fullName evidence="3">F-box domain-containing protein</fullName>
    </recommendedName>
</protein>
<proteinExistence type="predicted"/>
<dbReference type="InterPro" id="IPR032675">
    <property type="entry name" value="LRR_dom_sf"/>
</dbReference>
<dbReference type="Gene3D" id="3.80.10.10">
    <property type="entry name" value="Ribonuclease Inhibitor"/>
    <property type="match status" value="1"/>
</dbReference>
<dbReference type="Proteomes" id="UP000294933">
    <property type="component" value="Unassembled WGS sequence"/>
</dbReference>
<sequence length="460" mass="52355">MSVFPKDILVHIAKFIPDDELQNMLQVSSLFLDLALNVRYHEADFNRYRDYSKLLRKMEYPDLARRVRRVVVNPCNWAPLTIAEIRAAEYHKASQVIIDIVCKLTHVVEFYIDWRTSPSPQELEPFLKAAWATFGANLQVMSIIAPPDHIKGLQLAGCATSSLREVYLSIGDAEGEDADKGTLETVLPFVSASSSTMRLLSISSRRRTLDLSDFFHSLPLFPELENIAIRIHLDKKSLSDISSLSRLLQIHSSSLREVELFPPYWRQSFLDDDMNGVINFLEVNLAKKAILTNLHSLRLMVPAVPDHDEQGIELVIPYVLRSATTLENLTLEGRFLKYVDFEKLVGASPYPALRHLFVKVDILTPKLMDLLAKRLLNLQRLHLDIFGSGGDANAGADSQHEGRCVENDNFEADMKKYDLRSWQLREIIVHYHAFIRMKQREEARIKDLLIAAVPSLIGSP</sequence>
<name>A0A4Y7Q4F3_9AGAM</name>
<evidence type="ECO:0000313" key="2">
    <source>
        <dbReference type="Proteomes" id="UP000294933"/>
    </source>
</evidence>